<feature type="compositionally biased region" description="Polar residues" evidence="1">
    <location>
        <begin position="23"/>
        <end position="39"/>
    </location>
</feature>
<evidence type="ECO:0000313" key="2">
    <source>
        <dbReference type="EMBL" id="KAJ7748081.1"/>
    </source>
</evidence>
<proteinExistence type="predicted"/>
<dbReference type="Proteomes" id="UP001215598">
    <property type="component" value="Unassembled WGS sequence"/>
</dbReference>
<feature type="region of interest" description="Disordered" evidence="1">
    <location>
        <begin position="633"/>
        <end position="659"/>
    </location>
</feature>
<name>A0AAD7ISS3_9AGAR</name>
<evidence type="ECO:0000313" key="3">
    <source>
        <dbReference type="Proteomes" id="UP001215598"/>
    </source>
</evidence>
<organism evidence="2 3">
    <name type="scientific">Mycena metata</name>
    <dbReference type="NCBI Taxonomy" id="1033252"/>
    <lineage>
        <taxon>Eukaryota</taxon>
        <taxon>Fungi</taxon>
        <taxon>Dikarya</taxon>
        <taxon>Basidiomycota</taxon>
        <taxon>Agaricomycotina</taxon>
        <taxon>Agaricomycetes</taxon>
        <taxon>Agaricomycetidae</taxon>
        <taxon>Agaricales</taxon>
        <taxon>Marasmiineae</taxon>
        <taxon>Mycenaceae</taxon>
        <taxon>Mycena</taxon>
    </lineage>
</organism>
<feature type="compositionally biased region" description="Gly residues" evidence="1">
    <location>
        <begin position="645"/>
        <end position="659"/>
    </location>
</feature>
<feature type="compositionally biased region" description="Polar residues" evidence="1">
    <location>
        <begin position="1"/>
        <end position="11"/>
    </location>
</feature>
<feature type="region of interest" description="Disordered" evidence="1">
    <location>
        <begin position="1"/>
        <end position="107"/>
    </location>
</feature>
<feature type="region of interest" description="Disordered" evidence="1">
    <location>
        <begin position="261"/>
        <end position="350"/>
    </location>
</feature>
<feature type="region of interest" description="Disordered" evidence="1">
    <location>
        <begin position="197"/>
        <end position="241"/>
    </location>
</feature>
<evidence type="ECO:0000256" key="1">
    <source>
        <dbReference type="SAM" id="MobiDB-lite"/>
    </source>
</evidence>
<comment type="caution">
    <text evidence="2">The sequence shown here is derived from an EMBL/GenBank/DDBJ whole genome shotgun (WGS) entry which is preliminary data.</text>
</comment>
<dbReference type="AlphaFoldDB" id="A0AAD7ISS3"/>
<gene>
    <name evidence="2" type="ORF">B0H16DRAFT_1725692</name>
</gene>
<feature type="region of interest" description="Disordered" evidence="1">
    <location>
        <begin position="122"/>
        <end position="169"/>
    </location>
</feature>
<feature type="compositionally biased region" description="Polar residues" evidence="1">
    <location>
        <begin position="97"/>
        <end position="107"/>
    </location>
</feature>
<feature type="compositionally biased region" description="Low complexity" evidence="1">
    <location>
        <begin position="262"/>
        <end position="272"/>
    </location>
</feature>
<feature type="compositionally biased region" description="Basic and acidic residues" evidence="1">
    <location>
        <begin position="283"/>
        <end position="308"/>
    </location>
</feature>
<feature type="compositionally biased region" description="Basic residues" evidence="1">
    <location>
        <begin position="160"/>
        <end position="169"/>
    </location>
</feature>
<dbReference type="EMBL" id="JARKIB010000074">
    <property type="protein sequence ID" value="KAJ7748081.1"/>
    <property type="molecule type" value="Genomic_DNA"/>
</dbReference>
<accession>A0AAD7ISS3</accession>
<protein>
    <submittedName>
        <fullName evidence="2">Uncharacterized protein</fullName>
    </submittedName>
</protein>
<sequence length="659" mass="70331">MPAKTRPSTAVATAVPGARRSNRNTPTTNVARLPATSTPARDPADATPENAMQSPSPAPAASLQQDTTAPDPVETPSEGEETEATTPDDRPARVRSPTPSGQTSIPFSTIVAASATLFNAPSAPQAPEAAPLDRAEYPPLPPAGEEVMNDTADAQEAKRKDKGKGKGMYHRVHDYNALTIQTAVEPKPVSPFLAPEAPRRPSLTSSFGAHDVTPDAGILSPIDDNTGVMGAAAAPPRSRDDEQLTADINIALARSLLPVYDTPETTTTGASTSKRKVNGPDSPPKRTHTESRGESSARVTREDAREAAGGHTRARPARRDQSPEDVVPRYLTEDGRPPRLPTTLPPPGGWPLITGIDRETLLRGVDPQQRAAWEEEEGDGPTSLAFRFGGSQDPTEEARQIRSTVAGVLNVSATSFRVGAGFPAADGPPLNTFIIAGLTDFQNQCLQNHHVISGPDISFCALPTHPQNPGYLGTIVDLDFDNTEQGAIEARNAIRKSIMVNTRLVQLFQIHRDAVPINYSAQDIADELHDSISLLPIELTGSRGARVAWRVYSVVSTNNPDHVRLQRLAFRETRVVTSYSFRGVVRADMSCGVCRSIDHPGPLCPFPRIHGWMGPSAETMAATAQAARAAAAVARGRGRGRGRGNRGGNQRGNQRGRGF</sequence>
<keyword evidence="3" id="KW-1185">Reference proteome</keyword>
<reference evidence="2" key="1">
    <citation type="submission" date="2023-03" db="EMBL/GenBank/DDBJ databases">
        <title>Massive genome expansion in bonnet fungi (Mycena s.s.) driven by repeated elements and novel gene families across ecological guilds.</title>
        <authorList>
            <consortium name="Lawrence Berkeley National Laboratory"/>
            <person name="Harder C.B."/>
            <person name="Miyauchi S."/>
            <person name="Viragh M."/>
            <person name="Kuo A."/>
            <person name="Thoen E."/>
            <person name="Andreopoulos B."/>
            <person name="Lu D."/>
            <person name="Skrede I."/>
            <person name="Drula E."/>
            <person name="Henrissat B."/>
            <person name="Morin E."/>
            <person name="Kohler A."/>
            <person name="Barry K."/>
            <person name="LaButti K."/>
            <person name="Morin E."/>
            <person name="Salamov A."/>
            <person name="Lipzen A."/>
            <person name="Mereny Z."/>
            <person name="Hegedus B."/>
            <person name="Baldrian P."/>
            <person name="Stursova M."/>
            <person name="Weitz H."/>
            <person name="Taylor A."/>
            <person name="Grigoriev I.V."/>
            <person name="Nagy L.G."/>
            <person name="Martin F."/>
            <person name="Kauserud H."/>
        </authorList>
    </citation>
    <scope>NUCLEOTIDE SEQUENCE</scope>
    <source>
        <strain evidence="2">CBHHK182m</strain>
    </source>
</reference>
<feature type="compositionally biased region" description="Pro residues" evidence="1">
    <location>
        <begin position="338"/>
        <end position="349"/>
    </location>
</feature>